<dbReference type="Pfam" id="PF04151">
    <property type="entry name" value="PPC"/>
    <property type="match status" value="1"/>
</dbReference>
<feature type="domain" description="Peptidase C-terminal archaeal/bacterial" evidence="1">
    <location>
        <begin position="112"/>
        <end position="179"/>
    </location>
</feature>
<dbReference type="InterPro" id="IPR007280">
    <property type="entry name" value="Peptidase_C_arc/bac"/>
</dbReference>
<comment type="caution">
    <text evidence="2">The sequence shown here is derived from an EMBL/GenBank/DDBJ whole genome shotgun (WGS) entry which is preliminary data.</text>
</comment>
<protein>
    <recommendedName>
        <fullName evidence="1">Peptidase C-terminal archaeal/bacterial domain-containing protein</fullName>
    </recommendedName>
</protein>
<name>A0A2W5V7Y4_9BACT</name>
<gene>
    <name evidence="2" type="ORF">DI536_16595</name>
</gene>
<dbReference type="Proteomes" id="UP000249061">
    <property type="component" value="Unassembled WGS sequence"/>
</dbReference>
<accession>A0A2W5V7Y4</accession>
<reference evidence="2 3" key="1">
    <citation type="submission" date="2017-08" db="EMBL/GenBank/DDBJ databases">
        <title>Infants hospitalized years apart are colonized by the same room-sourced microbial strains.</title>
        <authorList>
            <person name="Brooks B."/>
            <person name="Olm M.R."/>
            <person name="Firek B.A."/>
            <person name="Baker R."/>
            <person name="Thomas B.C."/>
            <person name="Morowitz M.J."/>
            <person name="Banfield J.F."/>
        </authorList>
    </citation>
    <scope>NUCLEOTIDE SEQUENCE [LARGE SCALE GENOMIC DNA]</scope>
    <source>
        <strain evidence="2">S2_003_000_R2_14</strain>
    </source>
</reference>
<evidence type="ECO:0000259" key="1">
    <source>
        <dbReference type="Pfam" id="PF04151"/>
    </source>
</evidence>
<evidence type="ECO:0000313" key="3">
    <source>
        <dbReference type="Proteomes" id="UP000249061"/>
    </source>
</evidence>
<proteinExistence type="predicted"/>
<dbReference type="AlphaFoldDB" id="A0A2W5V7Y4"/>
<dbReference type="Gene3D" id="2.60.120.380">
    <property type="match status" value="1"/>
</dbReference>
<evidence type="ECO:0000313" key="2">
    <source>
        <dbReference type="EMBL" id="PZR11944.1"/>
    </source>
</evidence>
<organism evidence="2 3">
    <name type="scientific">Archangium gephyra</name>
    <dbReference type="NCBI Taxonomy" id="48"/>
    <lineage>
        <taxon>Bacteria</taxon>
        <taxon>Pseudomonadati</taxon>
        <taxon>Myxococcota</taxon>
        <taxon>Myxococcia</taxon>
        <taxon>Myxococcales</taxon>
        <taxon>Cystobacterineae</taxon>
        <taxon>Archangiaceae</taxon>
        <taxon>Archangium</taxon>
    </lineage>
</organism>
<dbReference type="EMBL" id="QFQP01000013">
    <property type="protein sequence ID" value="PZR11944.1"/>
    <property type="molecule type" value="Genomic_DNA"/>
</dbReference>
<sequence>MAALRPAAAPRPAAALRPAAGLGGGTATGGGAATGGGTATGGGAATGGGTATGGGSGALPGENCVAPIQLAFSSADGGSTLVATRTINLSPYQNDLTGSCNSTVTGPDVEAVMQITLSETRDVQISVTGSNGLDAVVYVRQSSCMSGGQLACVDATYANQTETVTLNALAPGAYFLVVEAYDSAVGVADVRVTTTPYEAPDAGPFVLLATNPPDGGVLDGGAVTATFSRALDSATVTANSATCNWRSTDVVTNRTLSPDRKTLSLTSAFPLWSSMTCSLTSALQSNGESFTGANIFMNTRAGAWVGDNAVFFGDISVLVDNPKVAGGAGGYFATWSRGNTVRAGHSAGTTWTDDAQVSTALATTAPDIAANDSGRAVVIWAQNQTSDRIFVSRWVNFAWNTPVRLDTATNGAGRPHVTMDAAGNILAVWEQRATTTGPLQIHYARFDAATSSWSAAQPIGTGTGRISRIVGNSNGDAIIGWEQYDVVNPNATTLMISLYTRAGGFTTPVAIGAQQPTYGQNFALDITESGKVALLANQNATSTNTNFELRQIIGQVGQPFPTTWTVVDTGNLAAPAIALGEYGQTWRAWLKQNGTNFEVIASNELSSGSGYSTPTRVSLANSSAGSPVLRASDEHAHLVFPQGTSVRSIRFNGLTGGRSLGVDAVGDGGEPALAVDRAGRASLLFVGSSAIRANHYR</sequence>